<evidence type="ECO:0000256" key="1">
    <source>
        <dbReference type="SAM" id="MobiDB-lite"/>
    </source>
</evidence>
<dbReference type="AlphaFoldDB" id="A0AAJ2BDC7"/>
<organism evidence="2 3">
    <name type="scientific">Agrobacterium larrymoorei</name>
    <dbReference type="NCBI Taxonomy" id="160699"/>
    <lineage>
        <taxon>Bacteria</taxon>
        <taxon>Pseudomonadati</taxon>
        <taxon>Pseudomonadota</taxon>
        <taxon>Alphaproteobacteria</taxon>
        <taxon>Hyphomicrobiales</taxon>
        <taxon>Rhizobiaceae</taxon>
        <taxon>Rhizobium/Agrobacterium group</taxon>
        <taxon>Agrobacterium</taxon>
    </lineage>
</organism>
<name>A0AAJ2BDC7_9HYPH</name>
<gene>
    <name evidence="2" type="ORF">QE369_001960</name>
</gene>
<evidence type="ECO:0000313" key="3">
    <source>
        <dbReference type="Proteomes" id="UP001255601"/>
    </source>
</evidence>
<proteinExistence type="predicted"/>
<comment type="caution">
    <text evidence="2">The sequence shown here is derived from an EMBL/GenBank/DDBJ whole genome shotgun (WGS) entry which is preliminary data.</text>
</comment>
<evidence type="ECO:0000313" key="2">
    <source>
        <dbReference type="EMBL" id="MDR6101763.1"/>
    </source>
</evidence>
<dbReference type="EMBL" id="JAVIZC010000002">
    <property type="protein sequence ID" value="MDR6101763.1"/>
    <property type="molecule type" value="Genomic_DNA"/>
</dbReference>
<protein>
    <submittedName>
        <fullName evidence="2">Uncharacterized protein</fullName>
    </submittedName>
</protein>
<feature type="region of interest" description="Disordered" evidence="1">
    <location>
        <begin position="1"/>
        <end position="48"/>
    </location>
</feature>
<accession>A0AAJ2BDC7</accession>
<dbReference type="RefSeq" id="WP_309770681.1">
    <property type="nucleotide sequence ID" value="NZ_JAVIZC010000002.1"/>
</dbReference>
<dbReference type="Proteomes" id="UP001255601">
    <property type="component" value="Unassembled WGS sequence"/>
</dbReference>
<sequence length="48" mass="5205">MASDKLSTYKQKRDFQKTQEPSRSEKSFGVGASAIGVEDGRQGLTAVN</sequence>
<feature type="compositionally biased region" description="Basic and acidic residues" evidence="1">
    <location>
        <begin position="11"/>
        <end position="26"/>
    </location>
</feature>
<reference evidence="2" key="1">
    <citation type="submission" date="2023-08" db="EMBL/GenBank/DDBJ databases">
        <title>Functional and genomic diversity of the sorghum phyllosphere microbiome.</title>
        <authorList>
            <person name="Shade A."/>
        </authorList>
    </citation>
    <scope>NUCLEOTIDE SEQUENCE</scope>
    <source>
        <strain evidence="2">SORGH_AS_0974</strain>
    </source>
</reference>